<name>A0ABD1LHQ8_9FABA</name>
<dbReference type="PANTHER" id="PTHR33148:SF46">
    <property type="entry name" value="EMB|CAB85509.1"/>
    <property type="match status" value="1"/>
</dbReference>
<sequence length="142" mass="16013">MGNCLVVEEEVVRIMKSDGKILEYKAPIKVHHLLNQFPGHAISESLHHLPPDTTLLQGQLYYLVPLPPPKVSKVKRVMFEQVQERDVVRVKLVLSKQELKDMLRNGGISVNDVLSLVEGADVCAKDNDHSRGWKPSLETILE</sequence>
<accession>A0ABD1LHQ8</accession>
<organism evidence="1 2">
    <name type="scientific">Flemingia macrophylla</name>
    <dbReference type="NCBI Taxonomy" id="520843"/>
    <lineage>
        <taxon>Eukaryota</taxon>
        <taxon>Viridiplantae</taxon>
        <taxon>Streptophyta</taxon>
        <taxon>Embryophyta</taxon>
        <taxon>Tracheophyta</taxon>
        <taxon>Spermatophyta</taxon>
        <taxon>Magnoliopsida</taxon>
        <taxon>eudicotyledons</taxon>
        <taxon>Gunneridae</taxon>
        <taxon>Pentapetalae</taxon>
        <taxon>rosids</taxon>
        <taxon>fabids</taxon>
        <taxon>Fabales</taxon>
        <taxon>Fabaceae</taxon>
        <taxon>Papilionoideae</taxon>
        <taxon>50 kb inversion clade</taxon>
        <taxon>NPAAA clade</taxon>
        <taxon>indigoferoid/millettioid clade</taxon>
        <taxon>Phaseoleae</taxon>
        <taxon>Flemingia</taxon>
    </lineage>
</organism>
<keyword evidence="2" id="KW-1185">Reference proteome</keyword>
<dbReference type="InterPro" id="IPR025322">
    <property type="entry name" value="PADRE_dom"/>
</dbReference>
<dbReference type="Proteomes" id="UP001603857">
    <property type="component" value="Unassembled WGS sequence"/>
</dbReference>
<comment type="caution">
    <text evidence="1">The sequence shown here is derived from an EMBL/GenBank/DDBJ whole genome shotgun (WGS) entry which is preliminary data.</text>
</comment>
<dbReference type="AlphaFoldDB" id="A0ABD1LHQ8"/>
<evidence type="ECO:0000313" key="1">
    <source>
        <dbReference type="EMBL" id="KAL2323082.1"/>
    </source>
</evidence>
<gene>
    <name evidence="1" type="ORF">Fmac_027461</name>
</gene>
<evidence type="ECO:0000313" key="2">
    <source>
        <dbReference type="Proteomes" id="UP001603857"/>
    </source>
</evidence>
<dbReference type="EMBL" id="JBGMDY010000009">
    <property type="protein sequence ID" value="KAL2323082.1"/>
    <property type="molecule type" value="Genomic_DNA"/>
</dbReference>
<reference evidence="1 2" key="1">
    <citation type="submission" date="2024-08" db="EMBL/GenBank/DDBJ databases">
        <title>Insights into the chromosomal genome structure of Flemingia macrophylla.</title>
        <authorList>
            <person name="Ding Y."/>
            <person name="Zhao Y."/>
            <person name="Bi W."/>
            <person name="Wu M."/>
            <person name="Zhao G."/>
            <person name="Gong Y."/>
            <person name="Li W."/>
            <person name="Zhang P."/>
        </authorList>
    </citation>
    <scope>NUCLEOTIDE SEQUENCE [LARGE SCALE GENOMIC DNA]</scope>
    <source>
        <strain evidence="1">DYQJB</strain>
        <tissue evidence="1">Leaf</tissue>
    </source>
</reference>
<dbReference type="Pfam" id="PF14009">
    <property type="entry name" value="PADRE"/>
    <property type="match status" value="1"/>
</dbReference>
<dbReference type="PANTHER" id="PTHR33148">
    <property type="entry name" value="PLASTID MOVEMENT IMPAIRED PROTEIN-RELATED"/>
    <property type="match status" value="1"/>
</dbReference>
<protein>
    <submittedName>
        <fullName evidence="1">Uncharacterized protein</fullName>
    </submittedName>
</protein>
<proteinExistence type="predicted"/>